<evidence type="ECO:0000313" key="12">
    <source>
        <dbReference type="Ensembl" id="ENSNNAP00000023342.1"/>
    </source>
</evidence>
<evidence type="ECO:0000256" key="4">
    <source>
        <dbReference type="ARBA" id="ARBA00022729"/>
    </source>
</evidence>
<evidence type="ECO:0000256" key="5">
    <source>
        <dbReference type="ARBA" id="ARBA00022859"/>
    </source>
</evidence>
<evidence type="ECO:0000256" key="1">
    <source>
        <dbReference type="ARBA" id="ARBA00004479"/>
    </source>
</evidence>
<dbReference type="InterPro" id="IPR011162">
    <property type="entry name" value="MHC_I/II-like_Ag-recog"/>
</dbReference>
<dbReference type="InterPro" id="IPR003597">
    <property type="entry name" value="Ig_C1-set"/>
</dbReference>
<proteinExistence type="inferred from homology"/>
<dbReference type="InterPro" id="IPR037055">
    <property type="entry name" value="MHC_I-like_Ag-recog_sf"/>
</dbReference>
<dbReference type="PRINTS" id="PR01638">
    <property type="entry name" value="MHCCLASSI"/>
</dbReference>
<dbReference type="Pfam" id="PF07654">
    <property type="entry name" value="C1-set"/>
    <property type="match status" value="1"/>
</dbReference>
<dbReference type="InterPro" id="IPR036179">
    <property type="entry name" value="Ig-like_dom_sf"/>
</dbReference>
<keyword evidence="8" id="KW-1015">Disulfide bond</keyword>
<keyword evidence="4" id="KW-0732">Signal</keyword>
<dbReference type="GeneTree" id="ENSGT01150000286995"/>
<evidence type="ECO:0000313" key="13">
    <source>
        <dbReference type="Proteomes" id="UP000694559"/>
    </source>
</evidence>
<dbReference type="InterPro" id="IPR001039">
    <property type="entry name" value="MHC_I_a_a1/a2"/>
</dbReference>
<dbReference type="AlphaFoldDB" id="A0A8C6Y240"/>
<dbReference type="GO" id="GO:0006955">
    <property type="term" value="P:immune response"/>
    <property type="evidence" value="ECO:0007669"/>
    <property type="project" value="TreeGrafter"/>
</dbReference>
<dbReference type="Proteomes" id="UP000694559">
    <property type="component" value="Unplaced"/>
</dbReference>
<evidence type="ECO:0000259" key="11">
    <source>
        <dbReference type="PROSITE" id="PS50835"/>
    </source>
</evidence>
<dbReference type="GO" id="GO:0042612">
    <property type="term" value="C:MHC class I protein complex"/>
    <property type="evidence" value="ECO:0007669"/>
    <property type="project" value="UniProtKB-KW"/>
</dbReference>
<evidence type="ECO:0000256" key="6">
    <source>
        <dbReference type="ARBA" id="ARBA00022989"/>
    </source>
</evidence>
<dbReference type="SUPFAM" id="SSF48726">
    <property type="entry name" value="Immunoglobulin"/>
    <property type="match status" value="1"/>
</dbReference>
<accession>A0A8C6Y240</accession>
<dbReference type="InterPro" id="IPR013783">
    <property type="entry name" value="Ig-like_fold"/>
</dbReference>
<keyword evidence="5" id="KW-0391">Immunity</keyword>
<name>A0A8C6Y240_NAJNA</name>
<dbReference type="InterPro" id="IPR050208">
    <property type="entry name" value="MHC_class-I_related"/>
</dbReference>
<dbReference type="Ensembl" id="ENSNNAT00000024470.1">
    <property type="protein sequence ID" value="ENSNNAP00000023342.1"/>
    <property type="gene ID" value="ENSNNAG00000014911.1"/>
</dbReference>
<dbReference type="Gene3D" id="3.30.500.10">
    <property type="entry name" value="MHC class I-like antigen recognition-like"/>
    <property type="match status" value="1"/>
</dbReference>
<dbReference type="PROSITE" id="PS50835">
    <property type="entry name" value="IG_LIKE"/>
    <property type="match status" value="1"/>
</dbReference>
<keyword evidence="3" id="KW-0812">Transmembrane</keyword>
<keyword evidence="2" id="KW-0490">MHC I</keyword>
<dbReference type="PANTHER" id="PTHR16675">
    <property type="entry name" value="MHC CLASS I-RELATED"/>
    <property type="match status" value="1"/>
</dbReference>
<evidence type="ECO:0000256" key="7">
    <source>
        <dbReference type="ARBA" id="ARBA00023136"/>
    </source>
</evidence>
<reference evidence="12" key="2">
    <citation type="submission" date="2025-09" db="UniProtKB">
        <authorList>
            <consortium name="Ensembl"/>
        </authorList>
    </citation>
    <scope>IDENTIFICATION</scope>
</reference>
<reference evidence="12" key="1">
    <citation type="submission" date="2025-08" db="UniProtKB">
        <authorList>
            <consortium name="Ensembl"/>
        </authorList>
    </citation>
    <scope>IDENTIFICATION</scope>
</reference>
<dbReference type="GO" id="GO:0005615">
    <property type="term" value="C:extracellular space"/>
    <property type="evidence" value="ECO:0007669"/>
    <property type="project" value="TreeGrafter"/>
</dbReference>
<dbReference type="SUPFAM" id="SSF54452">
    <property type="entry name" value="MHC antigen-recognition domain"/>
    <property type="match status" value="1"/>
</dbReference>
<dbReference type="PANTHER" id="PTHR16675:SF242">
    <property type="entry name" value="MAJOR HISTOCOMPATIBILITY COMPLEX CLASS I-RELATED GENE PROTEIN"/>
    <property type="match status" value="1"/>
</dbReference>
<comment type="similarity">
    <text evidence="10">Belongs to the MHC class I family.</text>
</comment>
<protein>
    <recommendedName>
        <fullName evidence="11">Ig-like domain-containing protein</fullName>
    </recommendedName>
</protein>
<evidence type="ECO:0000256" key="10">
    <source>
        <dbReference type="RuleBase" id="RU004439"/>
    </source>
</evidence>
<keyword evidence="13" id="KW-1185">Reference proteome</keyword>
<dbReference type="PROSITE" id="PS00290">
    <property type="entry name" value="IG_MHC"/>
    <property type="match status" value="1"/>
</dbReference>
<organism evidence="12 13">
    <name type="scientific">Naja naja</name>
    <name type="common">Indian cobra</name>
    <dbReference type="NCBI Taxonomy" id="35670"/>
    <lineage>
        <taxon>Eukaryota</taxon>
        <taxon>Metazoa</taxon>
        <taxon>Chordata</taxon>
        <taxon>Craniata</taxon>
        <taxon>Vertebrata</taxon>
        <taxon>Euteleostomi</taxon>
        <taxon>Lepidosauria</taxon>
        <taxon>Squamata</taxon>
        <taxon>Bifurcata</taxon>
        <taxon>Unidentata</taxon>
        <taxon>Episquamata</taxon>
        <taxon>Toxicofera</taxon>
        <taxon>Serpentes</taxon>
        <taxon>Colubroidea</taxon>
        <taxon>Elapidae</taxon>
        <taxon>Elapinae</taxon>
        <taxon>Naja</taxon>
    </lineage>
</organism>
<evidence type="ECO:0000256" key="2">
    <source>
        <dbReference type="ARBA" id="ARBA00022451"/>
    </source>
</evidence>
<dbReference type="InterPro" id="IPR011161">
    <property type="entry name" value="MHC_I-like_Ag-recog"/>
</dbReference>
<keyword evidence="7" id="KW-0472">Membrane</keyword>
<evidence type="ECO:0000256" key="9">
    <source>
        <dbReference type="ARBA" id="ARBA00023180"/>
    </source>
</evidence>
<sequence length="357" mass="41097">MLLCPSVAPSFHPLLLLSLPSSPPSFPPSTSYFCTAISDPSHGLPHFVALGYVDGQIFSYYDNVGQRMKPLVPWIEKAGQEDPQYWERNTRSFRARQELFRGHLENLKTLYNQSEGLHIWQLIYGCELQADGSKRGFYQFGYEGRTLITFNMETLTWVAPDPLAQFTQKKWDAIPELNQRTKAYLGEVCIEWLERYLSYGKETLLRTGEHLDPGWTFLFYGRISCDGTETHICRVDGFYPKEIDASWKRDGEVWEEETIHGFLAPNVDGTYHYCYQCHVEHDGLQEPLALALKGERLQGGEGWALWQAGRWLERNLAPDVSRLGVFLHCFRGIWHCPFGVYFQEAGCKLGTDFLLPF</sequence>
<evidence type="ECO:0000256" key="3">
    <source>
        <dbReference type="ARBA" id="ARBA00022692"/>
    </source>
</evidence>
<feature type="domain" description="Ig-like" evidence="11">
    <location>
        <begin position="175"/>
        <end position="291"/>
    </location>
</feature>
<dbReference type="OrthoDB" id="8936120at2759"/>
<keyword evidence="9" id="KW-0325">Glycoprotein</keyword>
<dbReference type="GO" id="GO:0009897">
    <property type="term" value="C:external side of plasma membrane"/>
    <property type="evidence" value="ECO:0007669"/>
    <property type="project" value="TreeGrafter"/>
</dbReference>
<comment type="subcellular location">
    <subcellularLocation>
        <location evidence="1">Membrane</location>
        <topology evidence="1">Single-pass type I membrane protein</topology>
    </subcellularLocation>
</comment>
<dbReference type="Gene3D" id="2.60.40.10">
    <property type="entry name" value="Immunoglobulins"/>
    <property type="match status" value="1"/>
</dbReference>
<dbReference type="FunFam" id="3.30.500.10:FF:000001">
    <property type="entry name" value="H-2 class I histocompatibility antigen, alpha chain"/>
    <property type="match status" value="1"/>
</dbReference>
<dbReference type="SMART" id="SM00407">
    <property type="entry name" value="IGc1"/>
    <property type="match status" value="1"/>
</dbReference>
<dbReference type="InterPro" id="IPR003006">
    <property type="entry name" value="Ig/MHC_CS"/>
</dbReference>
<dbReference type="InterPro" id="IPR007110">
    <property type="entry name" value="Ig-like_dom"/>
</dbReference>
<evidence type="ECO:0000256" key="8">
    <source>
        <dbReference type="ARBA" id="ARBA00023157"/>
    </source>
</evidence>
<dbReference type="GO" id="GO:0002474">
    <property type="term" value="P:antigen processing and presentation of peptide antigen via MHC class I"/>
    <property type="evidence" value="ECO:0007669"/>
    <property type="project" value="UniProtKB-KW"/>
</dbReference>
<keyword evidence="6" id="KW-1133">Transmembrane helix</keyword>
<dbReference type="Pfam" id="PF00129">
    <property type="entry name" value="MHC_I"/>
    <property type="match status" value="1"/>
</dbReference>